<keyword evidence="1" id="KW-0175">Coiled coil</keyword>
<feature type="region of interest" description="Disordered" evidence="2">
    <location>
        <begin position="171"/>
        <end position="210"/>
    </location>
</feature>
<proteinExistence type="predicted"/>
<name>A0ABD2NMG6_9CUCU</name>
<gene>
    <name evidence="3" type="ORF">HHI36_017296</name>
</gene>
<dbReference type="Gene3D" id="3.30.40.10">
    <property type="entry name" value="Zinc/RING finger domain, C3HC4 (zinc finger)"/>
    <property type="match status" value="1"/>
</dbReference>
<dbReference type="AlphaFoldDB" id="A0ABD2NMG6"/>
<evidence type="ECO:0000256" key="2">
    <source>
        <dbReference type="SAM" id="MobiDB-lite"/>
    </source>
</evidence>
<feature type="coiled-coil region" evidence="1">
    <location>
        <begin position="71"/>
        <end position="119"/>
    </location>
</feature>
<accession>A0ABD2NMG6</accession>
<sequence length="210" mass="24239">MEENGVCNNIVEDNEQGLLCDEFMIWKHHTCISMSYKTYLKISKSQQPSHYGPSKSNTSVPLHTPTKAYTIADVMEKLNDMERKYNILFERYNNQLEINEELKEETINTKNQLNKTEQNELNGNIILYGNPYEVNETVKDKLNMARRLTNTEISQILVEDSNEIEDDMVFDESGVESDHVNVQHDADDIEGEVQVHNEPNSDSDDEMSQS</sequence>
<feature type="compositionally biased region" description="Basic and acidic residues" evidence="2">
    <location>
        <begin position="176"/>
        <end position="186"/>
    </location>
</feature>
<reference evidence="3 4" key="1">
    <citation type="journal article" date="2021" name="BMC Biol.">
        <title>Horizontally acquired antibacterial genes associated with adaptive radiation of ladybird beetles.</title>
        <authorList>
            <person name="Li H.S."/>
            <person name="Tang X.F."/>
            <person name="Huang Y.H."/>
            <person name="Xu Z.Y."/>
            <person name="Chen M.L."/>
            <person name="Du X.Y."/>
            <person name="Qiu B.Y."/>
            <person name="Chen P.T."/>
            <person name="Zhang W."/>
            <person name="Slipinski A."/>
            <person name="Escalona H.E."/>
            <person name="Waterhouse R.M."/>
            <person name="Zwick A."/>
            <person name="Pang H."/>
        </authorList>
    </citation>
    <scope>NUCLEOTIDE SEQUENCE [LARGE SCALE GENOMIC DNA]</scope>
    <source>
        <strain evidence="3">SYSU2018</strain>
    </source>
</reference>
<dbReference type="Proteomes" id="UP001516400">
    <property type="component" value="Unassembled WGS sequence"/>
</dbReference>
<evidence type="ECO:0000313" key="3">
    <source>
        <dbReference type="EMBL" id="KAL3279788.1"/>
    </source>
</evidence>
<dbReference type="InterPro" id="IPR013083">
    <property type="entry name" value="Znf_RING/FYVE/PHD"/>
</dbReference>
<evidence type="ECO:0000256" key="1">
    <source>
        <dbReference type="SAM" id="Coils"/>
    </source>
</evidence>
<evidence type="ECO:0000313" key="4">
    <source>
        <dbReference type="Proteomes" id="UP001516400"/>
    </source>
</evidence>
<feature type="compositionally biased region" description="Acidic residues" evidence="2">
    <location>
        <begin position="201"/>
        <end position="210"/>
    </location>
</feature>
<dbReference type="EMBL" id="JABFTP020000124">
    <property type="protein sequence ID" value="KAL3279788.1"/>
    <property type="molecule type" value="Genomic_DNA"/>
</dbReference>
<organism evidence="3 4">
    <name type="scientific">Cryptolaemus montrouzieri</name>
    <dbReference type="NCBI Taxonomy" id="559131"/>
    <lineage>
        <taxon>Eukaryota</taxon>
        <taxon>Metazoa</taxon>
        <taxon>Ecdysozoa</taxon>
        <taxon>Arthropoda</taxon>
        <taxon>Hexapoda</taxon>
        <taxon>Insecta</taxon>
        <taxon>Pterygota</taxon>
        <taxon>Neoptera</taxon>
        <taxon>Endopterygota</taxon>
        <taxon>Coleoptera</taxon>
        <taxon>Polyphaga</taxon>
        <taxon>Cucujiformia</taxon>
        <taxon>Coccinelloidea</taxon>
        <taxon>Coccinellidae</taxon>
        <taxon>Scymninae</taxon>
        <taxon>Scymnini</taxon>
        <taxon>Cryptolaemus</taxon>
    </lineage>
</organism>
<keyword evidence="4" id="KW-1185">Reference proteome</keyword>
<comment type="caution">
    <text evidence="3">The sequence shown here is derived from an EMBL/GenBank/DDBJ whole genome shotgun (WGS) entry which is preliminary data.</text>
</comment>
<protein>
    <submittedName>
        <fullName evidence="3">Uncharacterized protein</fullName>
    </submittedName>
</protein>